<keyword evidence="2" id="KW-0472">Membrane</keyword>
<name>A0AAN8EZ47_TRICO</name>
<feature type="compositionally biased region" description="Basic and acidic residues" evidence="1">
    <location>
        <begin position="29"/>
        <end position="44"/>
    </location>
</feature>
<evidence type="ECO:0000313" key="4">
    <source>
        <dbReference type="Proteomes" id="UP001331761"/>
    </source>
</evidence>
<comment type="caution">
    <text evidence="3">The sequence shown here is derived from an EMBL/GenBank/DDBJ whole genome shotgun (WGS) entry which is preliminary data.</text>
</comment>
<dbReference type="PANTHER" id="PTHR13098:SF3">
    <property type="entry name" value="WOLFRAMIN"/>
    <property type="match status" value="1"/>
</dbReference>
<proteinExistence type="predicted"/>
<evidence type="ECO:0000256" key="2">
    <source>
        <dbReference type="SAM" id="Phobius"/>
    </source>
</evidence>
<dbReference type="GO" id="GO:0055074">
    <property type="term" value="P:calcium ion homeostasis"/>
    <property type="evidence" value="ECO:0007669"/>
    <property type="project" value="TreeGrafter"/>
</dbReference>
<organism evidence="3 4">
    <name type="scientific">Trichostrongylus colubriformis</name>
    <name type="common">Black scour worm</name>
    <dbReference type="NCBI Taxonomy" id="6319"/>
    <lineage>
        <taxon>Eukaryota</taxon>
        <taxon>Metazoa</taxon>
        <taxon>Ecdysozoa</taxon>
        <taxon>Nematoda</taxon>
        <taxon>Chromadorea</taxon>
        <taxon>Rhabditida</taxon>
        <taxon>Rhabditina</taxon>
        <taxon>Rhabditomorpha</taxon>
        <taxon>Strongyloidea</taxon>
        <taxon>Trichostrongylidae</taxon>
        <taxon>Trichostrongylus</taxon>
    </lineage>
</organism>
<dbReference type="InterPro" id="IPR026209">
    <property type="entry name" value="Wolframin_fam"/>
</dbReference>
<dbReference type="GO" id="GO:0030968">
    <property type="term" value="P:endoplasmic reticulum unfolded protein response"/>
    <property type="evidence" value="ECO:0007669"/>
    <property type="project" value="TreeGrafter"/>
</dbReference>
<reference evidence="3 4" key="1">
    <citation type="submission" date="2019-10" db="EMBL/GenBank/DDBJ databases">
        <title>Assembly and Annotation for the nematode Trichostrongylus colubriformis.</title>
        <authorList>
            <person name="Martin J."/>
        </authorList>
    </citation>
    <scope>NUCLEOTIDE SEQUENCE [LARGE SCALE GENOMIC DNA]</scope>
    <source>
        <strain evidence="3">G859</strain>
        <tissue evidence="3">Whole worm</tissue>
    </source>
</reference>
<feature type="region of interest" description="Disordered" evidence="1">
    <location>
        <begin position="1"/>
        <end position="44"/>
    </location>
</feature>
<dbReference type="PANTHER" id="PTHR13098">
    <property type="entry name" value="WOLFRAMIN"/>
    <property type="match status" value="1"/>
</dbReference>
<accession>A0AAN8EZ47</accession>
<dbReference type="EMBL" id="WIXE01024086">
    <property type="protein sequence ID" value="KAK5965919.1"/>
    <property type="molecule type" value="Genomic_DNA"/>
</dbReference>
<protein>
    <submittedName>
        <fullName evidence="3">Uncharacterized protein</fullName>
    </submittedName>
</protein>
<feature type="transmembrane region" description="Helical" evidence="2">
    <location>
        <begin position="193"/>
        <end position="216"/>
    </location>
</feature>
<sequence>MSPSPLLRRRHSSGSSSGGRNFGQNSAFHGEDLRKDRRASSDDRFSRGVRHMFRVLTKRDPRLTTEEGLRRLFDEVDGGNVNTQEELLERMFHAAELEEQIDNAGSITPEDEDIFVEHMRNTVENGEMDDLSETKTKLRAKSSLSKLDTFVEYLLQKINQQWLSLIYAVFPFHQVQTLVFICLVQFVSLPSLFSLLPVIMAYISFILMVYFTLKMFHNKSLQRKRKTWERLLQVFDKKSEGNLSDPEAVCCILFHHLCF</sequence>
<keyword evidence="4" id="KW-1185">Reference proteome</keyword>
<gene>
    <name evidence="3" type="ORF">GCK32_009515</name>
</gene>
<dbReference type="GO" id="GO:0005789">
    <property type="term" value="C:endoplasmic reticulum membrane"/>
    <property type="evidence" value="ECO:0007669"/>
    <property type="project" value="TreeGrafter"/>
</dbReference>
<dbReference type="AlphaFoldDB" id="A0AAN8EZ47"/>
<evidence type="ECO:0000256" key="1">
    <source>
        <dbReference type="SAM" id="MobiDB-lite"/>
    </source>
</evidence>
<evidence type="ECO:0000313" key="3">
    <source>
        <dbReference type="EMBL" id="KAK5965919.1"/>
    </source>
</evidence>
<dbReference type="Proteomes" id="UP001331761">
    <property type="component" value="Unassembled WGS sequence"/>
</dbReference>
<keyword evidence="2" id="KW-0812">Transmembrane</keyword>
<feature type="transmembrane region" description="Helical" evidence="2">
    <location>
        <begin position="165"/>
        <end position="187"/>
    </location>
</feature>
<keyword evidence="2" id="KW-1133">Transmembrane helix</keyword>